<name>A0ABV2SKQ4_9GAMM</name>
<gene>
    <name evidence="1" type="ORF">V5J35_003539</name>
</gene>
<organism evidence="1 2">
    <name type="scientific">Endozoicomonas lisbonensis</name>
    <dbReference type="NCBI Taxonomy" id="3120522"/>
    <lineage>
        <taxon>Bacteria</taxon>
        <taxon>Pseudomonadati</taxon>
        <taxon>Pseudomonadota</taxon>
        <taxon>Gammaproteobacteria</taxon>
        <taxon>Oceanospirillales</taxon>
        <taxon>Endozoicomonadaceae</taxon>
        <taxon>Endozoicomonas</taxon>
    </lineage>
</organism>
<dbReference type="SUPFAM" id="SSF56529">
    <property type="entry name" value="FAH"/>
    <property type="match status" value="1"/>
</dbReference>
<dbReference type="Proteomes" id="UP001549366">
    <property type="component" value="Unassembled WGS sequence"/>
</dbReference>
<evidence type="ECO:0000313" key="1">
    <source>
        <dbReference type="EMBL" id="MET4758347.1"/>
    </source>
</evidence>
<protein>
    <submittedName>
        <fullName evidence="1">2-keto-4-pentenoate hydratase</fullName>
    </submittedName>
</protein>
<keyword evidence="2" id="KW-1185">Reference proteome</keyword>
<proteinExistence type="predicted"/>
<reference evidence="1 2" key="1">
    <citation type="submission" date="2024-06" db="EMBL/GenBank/DDBJ databases">
        <title>Genomic Encyclopedia of Type Strains, Phase V (KMG-V): Genome sequencing to study the core and pangenomes of soil and plant-associated prokaryotes.</title>
        <authorList>
            <person name="Whitman W."/>
        </authorList>
    </citation>
    <scope>NUCLEOTIDE SEQUENCE [LARGE SCALE GENOMIC DNA]</scope>
    <source>
        <strain evidence="1 2">NE40</strain>
    </source>
</reference>
<evidence type="ECO:0000313" key="2">
    <source>
        <dbReference type="Proteomes" id="UP001549366"/>
    </source>
</evidence>
<dbReference type="EMBL" id="JBEWTB010000002">
    <property type="protein sequence ID" value="MET4758347.1"/>
    <property type="molecule type" value="Genomic_DNA"/>
</dbReference>
<comment type="caution">
    <text evidence="1">The sequence shown here is derived from an EMBL/GenBank/DDBJ whole genome shotgun (WGS) entry which is preliminary data.</text>
</comment>
<sequence>MPCFGIVDSRIHNWQIKIQDTVADNASCGVFVLGDQEVDPNVCGRSTKWVTHITGTQLVS</sequence>
<dbReference type="Gene3D" id="3.90.850.10">
    <property type="entry name" value="Fumarylacetoacetase-like, C-terminal domain"/>
    <property type="match status" value="1"/>
</dbReference>
<dbReference type="InterPro" id="IPR036663">
    <property type="entry name" value="Fumarylacetoacetase_C_sf"/>
</dbReference>
<accession>A0ABV2SKQ4</accession>